<feature type="compositionally biased region" description="Polar residues" evidence="1">
    <location>
        <begin position="34"/>
        <end position="49"/>
    </location>
</feature>
<reference evidence="3" key="1">
    <citation type="journal article" date="2011" name="Nat. Commun.">
        <title>Effector diversification within compartments of the Leptosphaeria maculans genome affected by Repeat-Induced Point mutations.</title>
        <authorList>
            <person name="Rouxel T."/>
            <person name="Grandaubert J."/>
            <person name="Hane J.K."/>
            <person name="Hoede C."/>
            <person name="van de Wouw A.P."/>
            <person name="Couloux A."/>
            <person name="Dominguez V."/>
            <person name="Anthouard V."/>
            <person name="Bally P."/>
            <person name="Bourras S."/>
            <person name="Cozijnsen A.J."/>
            <person name="Ciuffetti L.M."/>
            <person name="Degrave A."/>
            <person name="Dilmaghani A."/>
            <person name="Duret L."/>
            <person name="Fudal I."/>
            <person name="Goodwin S.B."/>
            <person name="Gout L."/>
            <person name="Glaser N."/>
            <person name="Linglin J."/>
            <person name="Kema G.H.J."/>
            <person name="Lapalu N."/>
            <person name="Lawrence C.B."/>
            <person name="May K."/>
            <person name="Meyer M."/>
            <person name="Ollivier B."/>
            <person name="Poulain J."/>
            <person name="Schoch C.L."/>
            <person name="Simon A."/>
            <person name="Spatafora J.W."/>
            <person name="Stachowiak A."/>
            <person name="Turgeon B.G."/>
            <person name="Tyler B.M."/>
            <person name="Vincent D."/>
            <person name="Weissenbach J."/>
            <person name="Amselem J."/>
            <person name="Quesneville H."/>
            <person name="Oliver R.P."/>
            <person name="Wincker P."/>
            <person name="Balesdent M.-H."/>
            <person name="Howlett B.J."/>
        </authorList>
    </citation>
    <scope>NUCLEOTIDE SEQUENCE [LARGE SCALE GENOMIC DNA]</scope>
    <source>
        <strain evidence="3">JN3 / isolate v23.1.3 / race Av1-4-5-6-7-8</strain>
    </source>
</reference>
<feature type="compositionally biased region" description="Low complexity" evidence="1">
    <location>
        <begin position="14"/>
        <end position="25"/>
    </location>
</feature>
<dbReference type="VEuPathDB" id="FungiDB:LEMA_uP065760.1"/>
<accession>E4ZGN0</accession>
<name>E4ZGN0_LEPMJ</name>
<feature type="region of interest" description="Disordered" evidence="1">
    <location>
        <begin position="1"/>
        <end position="49"/>
    </location>
</feature>
<dbReference type="InParanoid" id="E4ZGN0"/>
<keyword evidence="3" id="KW-1185">Reference proteome</keyword>
<evidence type="ECO:0000256" key="1">
    <source>
        <dbReference type="SAM" id="MobiDB-lite"/>
    </source>
</evidence>
<proteinExistence type="predicted"/>
<dbReference type="AlphaFoldDB" id="E4ZGN0"/>
<evidence type="ECO:0000313" key="3">
    <source>
        <dbReference type="Proteomes" id="UP000002668"/>
    </source>
</evidence>
<dbReference type="EMBL" id="FP929064">
    <property type="protein sequence ID" value="CBX90450.1"/>
    <property type="molecule type" value="Genomic_DNA"/>
</dbReference>
<dbReference type="HOGENOM" id="CLU_3143348_0_0_1"/>
<protein>
    <submittedName>
        <fullName evidence="2">Uncharacterized protein</fullName>
    </submittedName>
</protein>
<sequence length="49" mass="5307">MTSIPALSPPAATDNNDNNDNNDSNDNNDDNNKDYSTSTTRCPYPGQNC</sequence>
<gene>
    <name evidence="2" type="ORF">LEMA_uP065760.1</name>
</gene>
<organism evidence="2 3">
    <name type="scientific">Leptosphaeria maculans (strain JN3 / isolate v23.1.3 / race Av1-4-5-6-7-8)</name>
    <name type="common">Blackleg fungus</name>
    <name type="synonym">Phoma lingam</name>
    <dbReference type="NCBI Taxonomy" id="985895"/>
    <lineage>
        <taxon>Eukaryota</taxon>
        <taxon>Fungi</taxon>
        <taxon>Dikarya</taxon>
        <taxon>Ascomycota</taxon>
        <taxon>Pezizomycotina</taxon>
        <taxon>Dothideomycetes</taxon>
        <taxon>Pleosporomycetidae</taxon>
        <taxon>Pleosporales</taxon>
        <taxon>Pleosporineae</taxon>
        <taxon>Leptosphaeriaceae</taxon>
        <taxon>Plenodomus</taxon>
        <taxon>Plenodomus lingam/Leptosphaeria maculans species complex</taxon>
    </lineage>
</organism>
<dbReference type="Proteomes" id="UP000002668">
    <property type="component" value="Genome"/>
</dbReference>
<evidence type="ECO:0000313" key="2">
    <source>
        <dbReference type="EMBL" id="CBX90450.1"/>
    </source>
</evidence>